<dbReference type="Pfam" id="PF16353">
    <property type="entry name" value="LacZ_4"/>
    <property type="match status" value="1"/>
</dbReference>
<protein>
    <recommendedName>
        <fullName evidence="2">beta-galactosidase</fullName>
        <ecNumber evidence="2">3.2.1.23</ecNumber>
    </recommendedName>
</protein>
<evidence type="ECO:0000259" key="5">
    <source>
        <dbReference type="Pfam" id="PF16353"/>
    </source>
</evidence>
<comment type="catalytic activity">
    <reaction evidence="1">
        <text>Hydrolysis of terminal non-reducing beta-D-galactose residues in beta-D-galactosides.</text>
        <dbReference type="EC" id="3.2.1.23"/>
    </reaction>
</comment>
<dbReference type="SUPFAM" id="SSF49303">
    <property type="entry name" value="beta-Galactosidase/glucuronidase domain"/>
    <property type="match status" value="1"/>
</dbReference>
<dbReference type="PANTHER" id="PTHR46323">
    <property type="entry name" value="BETA-GALACTOSIDASE"/>
    <property type="match status" value="1"/>
</dbReference>
<dbReference type="GO" id="GO:0004565">
    <property type="term" value="F:beta-galactosidase activity"/>
    <property type="evidence" value="ECO:0007669"/>
    <property type="project" value="UniProtKB-EC"/>
</dbReference>
<organism evidence="6">
    <name type="scientific">human gut metagenome</name>
    <dbReference type="NCBI Taxonomy" id="408170"/>
    <lineage>
        <taxon>unclassified sequences</taxon>
        <taxon>metagenomes</taxon>
        <taxon>organismal metagenomes</taxon>
    </lineage>
</organism>
<evidence type="ECO:0000256" key="4">
    <source>
        <dbReference type="ARBA" id="ARBA00023295"/>
    </source>
</evidence>
<dbReference type="Gene3D" id="2.60.40.10">
    <property type="entry name" value="Immunoglobulins"/>
    <property type="match status" value="1"/>
</dbReference>
<dbReference type="GO" id="GO:0009341">
    <property type="term" value="C:beta-galactosidase complex"/>
    <property type="evidence" value="ECO:0007669"/>
    <property type="project" value="TreeGrafter"/>
</dbReference>
<dbReference type="InterPro" id="IPR032312">
    <property type="entry name" value="LacZ_4"/>
</dbReference>
<accession>K1RTI3</accession>
<dbReference type="PANTHER" id="PTHR46323:SF2">
    <property type="entry name" value="BETA-GALACTOSIDASE"/>
    <property type="match status" value="1"/>
</dbReference>
<reference evidence="6" key="1">
    <citation type="journal article" date="2013" name="Environ. Microbiol.">
        <title>Microbiota from the distal guts of lean and obese adolescents exhibit partial functional redundancy besides clear differences in community structure.</title>
        <authorList>
            <person name="Ferrer M."/>
            <person name="Ruiz A."/>
            <person name="Lanza F."/>
            <person name="Haange S.B."/>
            <person name="Oberbach A."/>
            <person name="Till H."/>
            <person name="Bargiela R."/>
            <person name="Campoy C."/>
            <person name="Segura M.T."/>
            <person name="Richter M."/>
            <person name="von Bergen M."/>
            <person name="Seifert J."/>
            <person name="Suarez A."/>
        </authorList>
    </citation>
    <scope>NUCLEOTIDE SEQUENCE</scope>
</reference>
<dbReference type="EMBL" id="AJWZ01010359">
    <property type="protein sequence ID" value="EKC48708.1"/>
    <property type="molecule type" value="Genomic_DNA"/>
</dbReference>
<keyword evidence="4" id="KW-0326">Glycosidase</keyword>
<dbReference type="InterPro" id="IPR050347">
    <property type="entry name" value="Bact_Beta-galactosidase"/>
</dbReference>
<dbReference type="GO" id="GO:0005990">
    <property type="term" value="P:lactose catabolic process"/>
    <property type="evidence" value="ECO:0007669"/>
    <property type="project" value="TreeGrafter"/>
</dbReference>
<dbReference type="InterPro" id="IPR036156">
    <property type="entry name" value="Beta-gal/glucu_dom_sf"/>
</dbReference>
<evidence type="ECO:0000256" key="2">
    <source>
        <dbReference type="ARBA" id="ARBA00012756"/>
    </source>
</evidence>
<gene>
    <name evidence="6" type="ORF">OBE_15032</name>
</gene>
<sequence>DQALRYKAPDGDHWLYGTDFEKSEPRRPFQLPNTTAMTGSNTYFCANGIIAADRKVHPSAYEVKKVYAEMKVIEKDLEKKEFTVKNKHLFTDLSEFDLKWTVTANGKEIESGIIDNLSVPPLSSKDITVPFSSDNLPNAECIITFSFLRKNRSVTAKRAMNSRLTR</sequence>
<evidence type="ECO:0000313" key="6">
    <source>
        <dbReference type="EMBL" id="EKC48708.1"/>
    </source>
</evidence>
<feature type="domain" description="Beta-galactosidase" evidence="5">
    <location>
        <begin position="82"/>
        <end position="157"/>
    </location>
</feature>
<keyword evidence="3" id="KW-0378">Hydrolase</keyword>
<feature type="non-terminal residue" evidence="6">
    <location>
        <position position="1"/>
    </location>
</feature>
<name>K1RTI3_9ZZZZ</name>
<evidence type="ECO:0000256" key="3">
    <source>
        <dbReference type="ARBA" id="ARBA00022801"/>
    </source>
</evidence>
<dbReference type="InterPro" id="IPR013783">
    <property type="entry name" value="Ig-like_fold"/>
</dbReference>
<dbReference type="AlphaFoldDB" id="K1RTI3"/>
<comment type="caution">
    <text evidence="6">The sequence shown here is derived from an EMBL/GenBank/DDBJ whole genome shotgun (WGS) entry which is preliminary data.</text>
</comment>
<dbReference type="Gene3D" id="3.20.20.80">
    <property type="entry name" value="Glycosidases"/>
    <property type="match status" value="1"/>
</dbReference>
<proteinExistence type="predicted"/>
<evidence type="ECO:0000256" key="1">
    <source>
        <dbReference type="ARBA" id="ARBA00001412"/>
    </source>
</evidence>
<dbReference type="EC" id="3.2.1.23" evidence="2"/>